<protein>
    <submittedName>
        <fullName evidence="2">Uncharacterized protein</fullName>
    </submittedName>
</protein>
<dbReference type="EMBL" id="JAFGIX010000001">
    <property type="protein sequence ID" value="MBN1571586.1"/>
    <property type="molecule type" value="Genomic_DNA"/>
</dbReference>
<dbReference type="Proteomes" id="UP000809273">
    <property type="component" value="Unassembled WGS sequence"/>
</dbReference>
<evidence type="ECO:0000256" key="1">
    <source>
        <dbReference type="SAM" id="Phobius"/>
    </source>
</evidence>
<sequence length="152" mass="17077">MKTSFERIFGYLLLIKAVFLALMIISVSALSILYLVSYELTIGWWILAPLLLPGLVLTLAFRSRIDAGKIETWTPPIFYLESVYTIVISIMFFAGPMHDIALVFGSHGRFPALGLDGTMPIINHITVPLTLFLPPLIYGLYFFVYTRKRGGS</sequence>
<accession>A0A9D8KDH4</accession>
<feature type="transmembrane region" description="Helical" evidence="1">
    <location>
        <begin position="12"/>
        <end position="36"/>
    </location>
</feature>
<organism evidence="2 3">
    <name type="scientific">Candidatus Zymogenus saltonus</name>
    <dbReference type="NCBI Taxonomy" id="2844893"/>
    <lineage>
        <taxon>Bacteria</taxon>
        <taxon>Deltaproteobacteria</taxon>
        <taxon>Candidatus Zymogenia</taxon>
        <taxon>Candidatus Zymogeniales</taxon>
        <taxon>Candidatus Zymogenaceae</taxon>
        <taxon>Candidatus Zymogenus</taxon>
    </lineage>
</organism>
<feature type="transmembrane region" description="Helical" evidence="1">
    <location>
        <begin position="125"/>
        <end position="144"/>
    </location>
</feature>
<feature type="transmembrane region" description="Helical" evidence="1">
    <location>
        <begin position="42"/>
        <end position="61"/>
    </location>
</feature>
<keyword evidence="1" id="KW-0472">Membrane</keyword>
<feature type="transmembrane region" description="Helical" evidence="1">
    <location>
        <begin position="82"/>
        <end position="105"/>
    </location>
</feature>
<reference evidence="2" key="2">
    <citation type="submission" date="2021-01" db="EMBL/GenBank/DDBJ databases">
        <authorList>
            <person name="Hahn C.R."/>
            <person name="Youssef N.H."/>
            <person name="Elshahed M."/>
        </authorList>
    </citation>
    <scope>NUCLEOTIDE SEQUENCE</scope>
    <source>
        <strain evidence="2">Zod_Metabat.24</strain>
    </source>
</reference>
<keyword evidence="1" id="KW-1133">Transmembrane helix</keyword>
<comment type="caution">
    <text evidence="2">The sequence shown here is derived from an EMBL/GenBank/DDBJ whole genome shotgun (WGS) entry which is preliminary data.</text>
</comment>
<evidence type="ECO:0000313" key="3">
    <source>
        <dbReference type="Proteomes" id="UP000809273"/>
    </source>
</evidence>
<dbReference type="AlphaFoldDB" id="A0A9D8KDH4"/>
<reference evidence="2" key="1">
    <citation type="journal article" date="2021" name="Environ. Microbiol.">
        <title>Genomic characterization of three novel Desulfobacterota classes expand the metabolic and phylogenetic diversity of the phylum.</title>
        <authorList>
            <person name="Murphy C.L."/>
            <person name="Biggerstaff J."/>
            <person name="Eichhorn A."/>
            <person name="Ewing E."/>
            <person name="Shahan R."/>
            <person name="Soriano D."/>
            <person name="Stewart S."/>
            <person name="VanMol K."/>
            <person name="Walker R."/>
            <person name="Walters P."/>
            <person name="Elshahed M.S."/>
            <person name="Youssef N.H."/>
        </authorList>
    </citation>
    <scope>NUCLEOTIDE SEQUENCE</scope>
    <source>
        <strain evidence="2">Zod_Metabat.24</strain>
    </source>
</reference>
<name>A0A9D8KDH4_9DELT</name>
<proteinExistence type="predicted"/>
<gene>
    <name evidence="2" type="ORF">JW984_00135</name>
</gene>
<evidence type="ECO:0000313" key="2">
    <source>
        <dbReference type="EMBL" id="MBN1571586.1"/>
    </source>
</evidence>
<keyword evidence="1" id="KW-0812">Transmembrane</keyword>